<keyword evidence="5" id="KW-0472">Membrane</keyword>
<dbReference type="Proteomes" id="UP000290289">
    <property type="component" value="Chromosome 4"/>
</dbReference>
<dbReference type="Gene3D" id="3.80.10.10">
    <property type="entry name" value="Ribonuclease Inhibitor"/>
    <property type="match status" value="1"/>
</dbReference>
<evidence type="ECO:0000256" key="4">
    <source>
        <dbReference type="ARBA" id="ARBA00022989"/>
    </source>
</evidence>
<comment type="subcellular location">
    <subcellularLocation>
        <location evidence="1">Membrane</location>
        <topology evidence="1">Single-pass type I membrane protein</topology>
    </subcellularLocation>
</comment>
<keyword evidence="2" id="KW-0812">Transmembrane</keyword>
<dbReference type="AlphaFoldDB" id="A0A498K5B9"/>
<organism evidence="8 9">
    <name type="scientific">Malus domestica</name>
    <name type="common">Apple</name>
    <name type="synonym">Pyrus malus</name>
    <dbReference type="NCBI Taxonomy" id="3750"/>
    <lineage>
        <taxon>Eukaryota</taxon>
        <taxon>Viridiplantae</taxon>
        <taxon>Streptophyta</taxon>
        <taxon>Embryophyta</taxon>
        <taxon>Tracheophyta</taxon>
        <taxon>Spermatophyta</taxon>
        <taxon>Magnoliopsida</taxon>
        <taxon>eudicotyledons</taxon>
        <taxon>Gunneridae</taxon>
        <taxon>Pentapetalae</taxon>
        <taxon>rosids</taxon>
        <taxon>fabids</taxon>
        <taxon>Rosales</taxon>
        <taxon>Rosaceae</taxon>
        <taxon>Amygdaloideae</taxon>
        <taxon>Maleae</taxon>
        <taxon>Malus</taxon>
    </lineage>
</organism>
<keyword evidence="3" id="KW-0732">Signal</keyword>
<dbReference type="PANTHER" id="PTHR48063:SF96">
    <property type="entry name" value="LEUCINE-RICH REPEAT-CONTAINING N-TERMINAL PLANT-TYPE DOMAIN-CONTAINING PROTEIN"/>
    <property type="match status" value="1"/>
</dbReference>
<reference evidence="8 9" key="1">
    <citation type="submission" date="2018-10" db="EMBL/GenBank/DDBJ databases">
        <title>A high-quality apple genome assembly.</title>
        <authorList>
            <person name="Hu J."/>
        </authorList>
    </citation>
    <scope>NUCLEOTIDE SEQUENCE [LARGE SCALE GENOMIC DNA]</scope>
    <source>
        <strain evidence="9">cv. HFTH1</strain>
        <tissue evidence="8">Young leaf</tissue>
    </source>
</reference>
<dbReference type="InterPro" id="IPR046956">
    <property type="entry name" value="RLP23-like"/>
</dbReference>
<dbReference type="EMBL" id="RDQH01000330">
    <property type="protein sequence ID" value="RXI01454.1"/>
    <property type="molecule type" value="Genomic_DNA"/>
</dbReference>
<keyword evidence="7" id="KW-0325">Glycoprotein</keyword>
<protein>
    <submittedName>
        <fullName evidence="8">Uncharacterized protein</fullName>
    </submittedName>
</protein>
<evidence type="ECO:0000313" key="8">
    <source>
        <dbReference type="EMBL" id="RXI01454.1"/>
    </source>
</evidence>
<keyword evidence="6" id="KW-0675">Receptor</keyword>
<name>A0A498K5B9_MALDO</name>
<comment type="caution">
    <text evidence="8">The sequence shown here is derived from an EMBL/GenBank/DDBJ whole genome shotgun (WGS) entry which is preliminary data.</text>
</comment>
<proteinExistence type="predicted"/>
<dbReference type="GO" id="GO:0016020">
    <property type="term" value="C:membrane"/>
    <property type="evidence" value="ECO:0007669"/>
    <property type="project" value="UniProtKB-SubCell"/>
</dbReference>
<evidence type="ECO:0000313" key="9">
    <source>
        <dbReference type="Proteomes" id="UP000290289"/>
    </source>
</evidence>
<sequence length="156" mass="17911">MDLVKIMIVYTWIDFSCNNFSGPIPEEVGEFKSLYFLNKIPTSTQFLTFPKAFLTKNKGLWGPPLTVDNKAGSSSPAAALNRSKQNSEDEIDWDLISIEIGFAFGFGVAFGSLVLCKRWSKWYYEAMHKIVVNMFPQLEERIGRHRSHVHINQRFN</sequence>
<accession>A0A498K5B9</accession>
<evidence type="ECO:0000256" key="3">
    <source>
        <dbReference type="ARBA" id="ARBA00022729"/>
    </source>
</evidence>
<dbReference type="InterPro" id="IPR032675">
    <property type="entry name" value="LRR_dom_sf"/>
</dbReference>
<keyword evidence="4" id="KW-1133">Transmembrane helix</keyword>
<evidence type="ECO:0000256" key="6">
    <source>
        <dbReference type="ARBA" id="ARBA00023170"/>
    </source>
</evidence>
<gene>
    <name evidence="8" type="ORF">DVH24_014803</name>
</gene>
<evidence type="ECO:0000256" key="2">
    <source>
        <dbReference type="ARBA" id="ARBA00022692"/>
    </source>
</evidence>
<evidence type="ECO:0000256" key="7">
    <source>
        <dbReference type="ARBA" id="ARBA00023180"/>
    </source>
</evidence>
<evidence type="ECO:0000256" key="5">
    <source>
        <dbReference type="ARBA" id="ARBA00023136"/>
    </source>
</evidence>
<keyword evidence="9" id="KW-1185">Reference proteome</keyword>
<evidence type="ECO:0000256" key="1">
    <source>
        <dbReference type="ARBA" id="ARBA00004479"/>
    </source>
</evidence>
<dbReference type="PANTHER" id="PTHR48063">
    <property type="entry name" value="LRR RECEPTOR-LIKE KINASE"/>
    <property type="match status" value="1"/>
</dbReference>